<feature type="transmembrane region" description="Helical" evidence="5">
    <location>
        <begin position="464"/>
        <end position="488"/>
    </location>
</feature>
<evidence type="ECO:0000259" key="7">
    <source>
        <dbReference type="Pfam" id="PF00361"/>
    </source>
</evidence>
<evidence type="ECO:0000313" key="9">
    <source>
        <dbReference type="Proteomes" id="UP001519287"/>
    </source>
</evidence>
<feature type="transmembrane region" description="Helical" evidence="5">
    <location>
        <begin position="315"/>
        <end position="340"/>
    </location>
</feature>
<dbReference type="InterPro" id="IPR010096">
    <property type="entry name" value="NADH-Q_OxRdtase_suN/2"/>
</dbReference>
<feature type="transmembrane region" description="Helical" evidence="5">
    <location>
        <begin position="42"/>
        <end position="63"/>
    </location>
</feature>
<feature type="transmembrane region" description="Helical" evidence="5">
    <location>
        <begin position="346"/>
        <end position="367"/>
    </location>
</feature>
<comment type="caution">
    <text evidence="8">The sequence shown here is derived from an EMBL/GenBank/DDBJ whole genome shotgun (WGS) entry which is preliminary data.</text>
</comment>
<feature type="transmembrane region" description="Helical" evidence="5">
    <location>
        <begin position="12"/>
        <end position="30"/>
    </location>
</feature>
<name>A0ABS4J0G8_9BACL</name>
<feature type="transmembrane region" description="Helical" evidence="5">
    <location>
        <begin position="166"/>
        <end position="189"/>
    </location>
</feature>
<keyword evidence="5" id="KW-0813">Transport</keyword>
<protein>
    <recommendedName>
        <fullName evidence="5">NADH-quinone oxidoreductase subunit N</fullName>
        <ecNumber evidence="5">7.1.1.-</ecNumber>
    </recommendedName>
    <alternativeName>
        <fullName evidence="5">NADH dehydrogenase I subunit N</fullName>
    </alternativeName>
    <alternativeName>
        <fullName evidence="5">NDH-1 subunit N</fullName>
    </alternativeName>
</protein>
<evidence type="ECO:0000256" key="6">
    <source>
        <dbReference type="RuleBase" id="RU000320"/>
    </source>
</evidence>
<keyword evidence="5" id="KW-0874">Quinone</keyword>
<evidence type="ECO:0000256" key="4">
    <source>
        <dbReference type="ARBA" id="ARBA00023136"/>
    </source>
</evidence>
<feature type="transmembrane region" description="Helical" evidence="5">
    <location>
        <begin position="83"/>
        <end position="102"/>
    </location>
</feature>
<organism evidence="8 9">
    <name type="scientific">Paenibacillus eucommiae</name>
    <dbReference type="NCBI Taxonomy" id="1355755"/>
    <lineage>
        <taxon>Bacteria</taxon>
        <taxon>Bacillati</taxon>
        <taxon>Bacillota</taxon>
        <taxon>Bacilli</taxon>
        <taxon>Bacillales</taxon>
        <taxon>Paenibacillaceae</taxon>
        <taxon>Paenibacillus</taxon>
    </lineage>
</organism>
<dbReference type="Proteomes" id="UP001519287">
    <property type="component" value="Unassembled WGS sequence"/>
</dbReference>
<dbReference type="InterPro" id="IPR001750">
    <property type="entry name" value="ND/Mrp_TM"/>
</dbReference>
<keyword evidence="4 5" id="KW-0472">Membrane</keyword>
<feature type="transmembrane region" description="Helical" evidence="5">
    <location>
        <begin position="114"/>
        <end position="131"/>
    </location>
</feature>
<keyword evidence="2 5" id="KW-0812">Transmembrane</keyword>
<dbReference type="EMBL" id="JAGGLB010000014">
    <property type="protein sequence ID" value="MBP1992606.1"/>
    <property type="molecule type" value="Genomic_DNA"/>
</dbReference>
<feature type="transmembrane region" description="Helical" evidence="5">
    <location>
        <begin position="287"/>
        <end position="306"/>
    </location>
</feature>
<keyword evidence="5" id="KW-1278">Translocase</keyword>
<feature type="transmembrane region" description="Helical" evidence="5">
    <location>
        <begin position="250"/>
        <end position="275"/>
    </location>
</feature>
<reference evidence="8 9" key="1">
    <citation type="submission" date="2021-03" db="EMBL/GenBank/DDBJ databases">
        <title>Genomic Encyclopedia of Type Strains, Phase IV (KMG-IV): sequencing the most valuable type-strain genomes for metagenomic binning, comparative biology and taxonomic classification.</title>
        <authorList>
            <person name="Goeker M."/>
        </authorList>
    </citation>
    <scope>NUCLEOTIDE SEQUENCE [LARGE SCALE GENOMIC DNA]</scope>
    <source>
        <strain evidence="8 9">DSM 26048</strain>
    </source>
</reference>
<evidence type="ECO:0000256" key="1">
    <source>
        <dbReference type="ARBA" id="ARBA00004651"/>
    </source>
</evidence>
<evidence type="ECO:0000256" key="3">
    <source>
        <dbReference type="ARBA" id="ARBA00022989"/>
    </source>
</evidence>
<comment type="similarity">
    <text evidence="5">Belongs to the complex I subunit 2 family.</text>
</comment>
<comment type="subcellular location">
    <subcellularLocation>
        <location evidence="1 5">Cell membrane</location>
        <topology evidence="1 5">Multi-pass membrane protein</topology>
    </subcellularLocation>
    <subcellularLocation>
        <location evidence="6">Membrane</location>
        <topology evidence="6">Multi-pass membrane protein</topology>
    </subcellularLocation>
</comment>
<sequence length="506" mass="55086">MEQLRLHAADLMHLLPEITLIGTAILLSLIDLFLPKTVSRSLIGWLSLVGIIATAALVIAQLNPAEPIELLNHSYRVDDFGNLIKLILLTGTGLVIFMSLGSIRKDEIPHIGEYYYLLLPATLGGMIVASSGDLMTLYVGLELLSITSYLLVAMNKMSKKSNEGAFKYLVMGGISSALILYGMSFLYGIAGTTNLGQIGSALVSGMDSFQPLIYVSFFLLLAGFGFKIAAAPFHSWAPDVYQGASTPVTAFLAVVSKAAGFAILFRMFYVLFAFSDFGASSQIQHDVFLTLSVLAAAAMVTGNFIALRQTNMKRLLAYSGIANAGYLLVPISTHFSLIHFSNFSEFTYYLVAYLFMNIGAFAVLMIVEQSTGHQEIRGFSGLYYRAPYTAVAMVLIVLSLAGIPVTGGFFGKVYIILGTMGTQKYWLGALMIGTSVVSFYYYFGVVRQMFMRSSEESADVRVPLPLGITAWLCAIVGVAMGFFPQVILEYIEKVFSFLGDLMIHSS</sequence>
<evidence type="ECO:0000313" key="8">
    <source>
        <dbReference type="EMBL" id="MBP1992606.1"/>
    </source>
</evidence>
<keyword evidence="9" id="KW-1185">Reference proteome</keyword>
<evidence type="ECO:0000256" key="5">
    <source>
        <dbReference type="HAMAP-Rule" id="MF_00445"/>
    </source>
</evidence>
<dbReference type="HAMAP" id="MF_00445">
    <property type="entry name" value="NDH1_NuoN_1"/>
    <property type="match status" value="1"/>
</dbReference>
<feature type="domain" description="NADH:quinone oxidoreductase/Mrp antiporter transmembrane" evidence="7">
    <location>
        <begin position="131"/>
        <end position="436"/>
    </location>
</feature>
<keyword evidence="3 5" id="KW-1133">Transmembrane helix</keyword>
<comment type="subunit">
    <text evidence="5">NDH-1 is composed of 14 different subunits. Subunits NuoA, H, J, K, L, M, N constitute the membrane sector of the complex.</text>
</comment>
<proteinExistence type="inferred from homology"/>
<keyword evidence="5" id="KW-1003">Cell membrane</keyword>
<feature type="transmembrane region" description="Helical" evidence="5">
    <location>
        <begin position="388"/>
        <end position="410"/>
    </location>
</feature>
<accession>A0ABS4J0G8</accession>
<evidence type="ECO:0000256" key="2">
    <source>
        <dbReference type="ARBA" id="ARBA00022692"/>
    </source>
</evidence>
<gene>
    <name evidence="5" type="primary">nuoN</name>
    <name evidence="8" type="ORF">J2Z66_004215</name>
</gene>
<dbReference type="PANTHER" id="PTHR22773">
    <property type="entry name" value="NADH DEHYDROGENASE"/>
    <property type="match status" value="1"/>
</dbReference>
<comment type="function">
    <text evidence="5">NDH-1 shuttles electrons from NADH, via FMN and iron-sulfur (Fe-S) centers, to quinones in the respiratory chain. The immediate electron acceptor for the enzyme in this species is believed to be a menaquinone. Couples the redox reaction to proton translocation (for every two electrons transferred, four hydrogen ions are translocated across the cytoplasmic membrane), and thus conserves the redox energy in a proton gradient.</text>
</comment>
<feature type="transmembrane region" description="Helical" evidence="5">
    <location>
        <begin position="209"/>
        <end position="229"/>
    </location>
</feature>
<feature type="transmembrane region" description="Helical" evidence="5">
    <location>
        <begin position="425"/>
        <end position="443"/>
    </location>
</feature>
<keyword evidence="5" id="KW-0520">NAD</keyword>
<dbReference type="Pfam" id="PF00361">
    <property type="entry name" value="Proton_antipo_M"/>
    <property type="match status" value="1"/>
</dbReference>
<comment type="catalytic activity">
    <reaction evidence="5">
        <text>a quinone + NADH + 5 H(+)(in) = a quinol + NAD(+) + 4 H(+)(out)</text>
        <dbReference type="Rhea" id="RHEA:57888"/>
        <dbReference type="ChEBI" id="CHEBI:15378"/>
        <dbReference type="ChEBI" id="CHEBI:24646"/>
        <dbReference type="ChEBI" id="CHEBI:57540"/>
        <dbReference type="ChEBI" id="CHEBI:57945"/>
        <dbReference type="ChEBI" id="CHEBI:132124"/>
    </reaction>
</comment>
<dbReference type="EC" id="7.1.1.-" evidence="5"/>
<dbReference type="NCBIfam" id="TIGR01770">
    <property type="entry name" value="NDH_I_N"/>
    <property type="match status" value="1"/>
</dbReference>
<feature type="transmembrane region" description="Helical" evidence="5">
    <location>
        <begin position="137"/>
        <end position="154"/>
    </location>
</feature>